<dbReference type="Proteomes" id="UP001597158">
    <property type="component" value="Unassembled WGS sequence"/>
</dbReference>
<accession>A0ABW3WDM7</accession>
<dbReference type="EMBL" id="JBHTMC010000020">
    <property type="protein sequence ID" value="MFD1263969.1"/>
    <property type="molecule type" value="Genomic_DNA"/>
</dbReference>
<feature type="compositionally biased region" description="Low complexity" evidence="1">
    <location>
        <begin position="254"/>
        <end position="275"/>
    </location>
</feature>
<dbReference type="CDD" id="cd00093">
    <property type="entry name" value="HTH_XRE"/>
    <property type="match status" value="1"/>
</dbReference>
<protein>
    <recommendedName>
        <fullName evidence="2">HTH cro/C1-type domain-containing protein</fullName>
    </recommendedName>
</protein>
<dbReference type="InterPro" id="IPR010982">
    <property type="entry name" value="Lambda_DNA-bd_dom_sf"/>
</dbReference>
<evidence type="ECO:0000256" key="1">
    <source>
        <dbReference type="SAM" id="MobiDB-lite"/>
    </source>
</evidence>
<proteinExistence type="predicted"/>
<feature type="domain" description="HTH cro/C1-type" evidence="2">
    <location>
        <begin position="162"/>
        <end position="213"/>
    </location>
</feature>
<gene>
    <name evidence="3" type="ORF">ACFQ4M_10265</name>
</gene>
<comment type="caution">
    <text evidence="3">The sequence shown here is derived from an EMBL/GenBank/DDBJ whole genome shotgun (WGS) entry which is preliminary data.</text>
</comment>
<dbReference type="Gene3D" id="1.10.260.40">
    <property type="entry name" value="lambda repressor-like DNA-binding domains"/>
    <property type="match status" value="1"/>
</dbReference>
<feature type="region of interest" description="Disordered" evidence="1">
    <location>
        <begin position="233"/>
        <end position="291"/>
    </location>
</feature>
<dbReference type="SUPFAM" id="SSF47413">
    <property type="entry name" value="lambda repressor-like DNA-binding domains"/>
    <property type="match status" value="1"/>
</dbReference>
<name>A0ABW3WDM7_9RHOO</name>
<sequence>MSKVAFSKDRLSHHGERYPSHQGPRQARTVSAAPLTAVELVKTLRRREQLQRYAQQSGQTTDQLAVRLMLSPARIEELTSGRAPISNELATHIEEMLQLPAAWLDQDTQLQDVPPQDAPLYRGAPDMITTPERPATAATVQESSPSLDKKQIYENRRLNLNMLTSERGSKNRLAQLAGTSGSRISLMTSSRKPVSDPFASGIEEGLRLPRGWLDKPRKAAEVPAHVWQSLRADGADTAPPAAAAPVEKKRLARPARSARGAYSAAGQAPAPQQVALPEVATEASPPPSLRAAQGSAAHQATLTDSLTGLFDKAHGQSGPIAEALAKTILNLSAADKLSEARAFQLLGIVIAETTTQR</sequence>
<feature type="domain" description="HTH cro/C1-type" evidence="2">
    <location>
        <begin position="49"/>
        <end position="104"/>
    </location>
</feature>
<dbReference type="RefSeq" id="WP_277832498.1">
    <property type="nucleotide sequence ID" value="NZ_JARQZE010000005.1"/>
</dbReference>
<evidence type="ECO:0000259" key="2">
    <source>
        <dbReference type="SMART" id="SM00530"/>
    </source>
</evidence>
<reference evidence="4" key="1">
    <citation type="journal article" date="2019" name="Int. J. Syst. Evol. Microbiol.">
        <title>The Global Catalogue of Microorganisms (GCM) 10K type strain sequencing project: providing services to taxonomists for standard genome sequencing and annotation.</title>
        <authorList>
            <consortium name="The Broad Institute Genomics Platform"/>
            <consortium name="The Broad Institute Genome Sequencing Center for Infectious Disease"/>
            <person name="Wu L."/>
            <person name="Ma J."/>
        </authorList>
    </citation>
    <scope>NUCLEOTIDE SEQUENCE [LARGE SCALE GENOMIC DNA]</scope>
    <source>
        <strain evidence="4">CCUG 48884</strain>
    </source>
</reference>
<dbReference type="SMART" id="SM00530">
    <property type="entry name" value="HTH_XRE"/>
    <property type="match status" value="2"/>
</dbReference>
<organism evidence="3 4">
    <name type="scientific">Thauera mechernichensis</name>
    <dbReference type="NCBI Taxonomy" id="82788"/>
    <lineage>
        <taxon>Bacteria</taxon>
        <taxon>Pseudomonadati</taxon>
        <taxon>Pseudomonadota</taxon>
        <taxon>Betaproteobacteria</taxon>
        <taxon>Rhodocyclales</taxon>
        <taxon>Zoogloeaceae</taxon>
        <taxon>Thauera</taxon>
    </lineage>
</organism>
<feature type="compositionally biased region" description="Low complexity" evidence="1">
    <location>
        <begin position="235"/>
        <end position="245"/>
    </location>
</feature>
<feature type="compositionally biased region" description="Basic and acidic residues" evidence="1">
    <location>
        <begin position="1"/>
        <end position="19"/>
    </location>
</feature>
<evidence type="ECO:0000313" key="3">
    <source>
        <dbReference type="EMBL" id="MFD1263969.1"/>
    </source>
</evidence>
<keyword evidence="4" id="KW-1185">Reference proteome</keyword>
<feature type="region of interest" description="Disordered" evidence="1">
    <location>
        <begin position="1"/>
        <end position="30"/>
    </location>
</feature>
<dbReference type="InterPro" id="IPR001387">
    <property type="entry name" value="Cro/C1-type_HTH"/>
</dbReference>
<evidence type="ECO:0000313" key="4">
    <source>
        <dbReference type="Proteomes" id="UP001597158"/>
    </source>
</evidence>